<sequence length="502" mass="54687">MKQHNETKEEKDTESTTEKPKLSLMSGIALLVGSIIGSGIFISPRGVLLGTALLVGSIIGSGIFISPRGVLLGTGSYGLSILVWIVCGLICVPGCLCYAELGTMIHSSGGDYTYIKMAFGDWAGFLRVWSEICCVRPAIIAVCGITASIYLLQPIYSPCSPPHLAVLLLACFFILMLTLLNLCSTRGSVIWQNGTFYAKIFSLLLLISLGAFQLVRGHYDVFTSPFENTQTSVKKLSIALYIGLFPYSGWNYLSNAIEELKQPERNFPIAIMTSIIASTVLYALAYSAYFTALTPFNIMTADAVAVSFAENVYRPLGFIMPLFVSISALGGLNGQIFSIVRMFSVAGRDGLLPTISAYIHYENLTPVIPCIVEGILGVLYVLVGDADRLLGYLSFSTWLVCLCGAISVLVFRRTMPDVARPFNAGIAAPVIFIIAMTALTFVNVIFNPVDILVGVLILLSGLPIYWIFVLRRPKLVDKFSRSVVLYLQKALLIVPDNDKQHD</sequence>
<dbReference type="PANTHER" id="PTHR11785">
    <property type="entry name" value="AMINO ACID TRANSPORTER"/>
    <property type="match status" value="1"/>
</dbReference>
<gene>
    <name evidence="7" type="ORF">KQP761_LOCUS17877</name>
</gene>
<dbReference type="PANTHER" id="PTHR11785:SF528">
    <property type="entry name" value="AMINO ACID TRANSPORTER PROTEIN JHI-21"/>
    <property type="match status" value="1"/>
</dbReference>
<evidence type="ECO:0000256" key="5">
    <source>
        <dbReference type="SAM" id="MobiDB-lite"/>
    </source>
</evidence>
<comment type="caution">
    <text evidence="7">The sequence shown here is derived from an EMBL/GenBank/DDBJ whole genome shotgun (WGS) entry which is preliminary data.</text>
</comment>
<name>A0A815X7Z1_9BILA</name>
<comment type="subcellular location">
    <subcellularLocation>
        <location evidence="1">Membrane</location>
        <topology evidence="1">Multi-pass membrane protein</topology>
    </subcellularLocation>
</comment>
<evidence type="ECO:0000313" key="8">
    <source>
        <dbReference type="Proteomes" id="UP000663834"/>
    </source>
</evidence>
<evidence type="ECO:0000256" key="2">
    <source>
        <dbReference type="ARBA" id="ARBA00022692"/>
    </source>
</evidence>
<feature type="transmembrane region" description="Helical" evidence="6">
    <location>
        <begin position="236"/>
        <end position="254"/>
    </location>
</feature>
<feature type="transmembrane region" description="Helical" evidence="6">
    <location>
        <begin position="451"/>
        <end position="470"/>
    </location>
</feature>
<dbReference type="GO" id="GO:0015179">
    <property type="term" value="F:L-amino acid transmembrane transporter activity"/>
    <property type="evidence" value="ECO:0007669"/>
    <property type="project" value="TreeGrafter"/>
</dbReference>
<dbReference type="Pfam" id="PF13520">
    <property type="entry name" value="AA_permease_2"/>
    <property type="match status" value="1"/>
</dbReference>
<protein>
    <submittedName>
        <fullName evidence="7">Uncharacterized protein</fullName>
    </submittedName>
</protein>
<keyword evidence="2 6" id="KW-0812">Transmembrane</keyword>
<dbReference type="PIRSF" id="PIRSF006060">
    <property type="entry name" value="AA_transporter"/>
    <property type="match status" value="1"/>
</dbReference>
<feature type="transmembrane region" description="Helical" evidence="6">
    <location>
        <begin position="22"/>
        <end position="42"/>
    </location>
</feature>
<dbReference type="OrthoDB" id="3257095at2759"/>
<feature type="transmembrane region" description="Helical" evidence="6">
    <location>
        <begin position="423"/>
        <end position="445"/>
    </location>
</feature>
<feature type="transmembrane region" description="Helical" evidence="6">
    <location>
        <begin position="164"/>
        <end position="184"/>
    </location>
</feature>
<dbReference type="GO" id="GO:0016020">
    <property type="term" value="C:membrane"/>
    <property type="evidence" value="ECO:0007669"/>
    <property type="project" value="UniProtKB-SubCell"/>
</dbReference>
<evidence type="ECO:0000256" key="6">
    <source>
        <dbReference type="SAM" id="Phobius"/>
    </source>
</evidence>
<feature type="transmembrane region" description="Helical" evidence="6">
    <location>
        <begin position="77"/>
        <end position="99"/>
    </location>
</feature>
<reference evidence="7" key="1">
    <citation type="submission" date="2021-02" db="EMBL/GenBank/DDBJ databases">
        <authorList>
            <person name="Nowell W R."/>
        </authorList>
    </citation>
    <scope>NUCLEOTIDE SEQUENCE</scope>
</reference>
<accession>A0A815X7Z1</accession>
<evidence type="ECO:0000313" key="7">
    <source>
        <dbReference type="EMBL" id="CAF1554101.1"/>
    </source>
</evidence>
<dbReference type="Proteomes" id="UP000663834">
    <property type="component" value="Unassembled WGS sequence"/>
</dbReference>
<keyword evidence="4 6" id="KW-0472">Membrane</keyword>
<feature type="transmembrane region" description="Helical" evidence="6">
    <location>
        <begin position="266"/>
        <end position="289"/>
    </location>
</feature>
<feature type="transmembrane region" description="Helical" evidence="6">
    <location>
        <begin position="196"/>
        <end position="216"/>
    </location>
</feature>
<dbReference type="InterPro" id="IPR002293">
    <property type="entry name" value="AA/rel_permease1"/>
</dbReference>
<feature type="transmembrane region" description="Helical" evidence="6">
    <location>
        <begin position="47"/>
        <end position="65"/>
    </location>
</feature>
<keyword evidence="3 6" id="KW-1133">Transmembrane helix</keyword>
<dbReference type="InterPro" id="IPR050598">
    <property type="entry name" value="AminoAcid_Transporter"/>
</dbReference>
<evidence type="ECO:0000256" key="4">
    <source>
        <dbReference type="ARBA" id="ARBA00023136"/>
    </source>
</evidence>
<evidence type="ECO:0000256" key="1">
    <source>
        <dbReference type="ARBA" id="ARBA00004141"/>
    </source>
</evidence>
<proteinExistence type="predicted"/>
<dbReference type="EMBL" id="CAJNOW010009062">
    <property type="protein sequence ID" value="CAF1554101.1"/>
    <property type="molecule type" value="Genomic_DNA"/>
</dbReference>
<dbReference type="AlphaFoldDB" id="A0A815X7Z1"/>
<evidence type="ECO:0000256" key="3">
    <source>
        <dbReference type="ARBA" id="ARBA00022989"/>
    </source>
</evidence>
<dbReference type="Gene3D" id="1.20.1740.10">
    <property type="entry name" value="Amino acid/polyamine transporter I"/>
    <property type="match status" value="1"/>
</dbReference>
<feature type="transmembrane region" description="Helical" evidence="6">
    <location>
        <begin position="318"/>
        <end position="343"/>
    </location>
</feature>
<organism evidence="7 8">
    <name type="scientific">Rotaria magnacalcarata</name>
    <dbReference type="NCBI Taxonomy" id="392030"/>
    <lineage>
        <taxon>Eukaryota</taxon>
        <taxon>Metazoa</taxon>
        <taxon>Spiralia</taxon>
        <taxon>Gnathifera</taxon>
        <taxon>Rotifera</taxon>
        <taxon>Eurotatoria</taxon>
        <taxon>Bdelloidea</taxon>
        <taxon>Philodinida</taxon>
        <taxon>Philodinidae</taxon>
        <taxon>Rotaria</taxon>
    </lineage>
</organism>
<feature type="transmembrane region" description="Helical" evidence="6">
    <location>
        <begin position="364"/>
        <end position="383"/>
    </location>
</feature>
<feature type="transmembrane region" description="Helical" evidence="6">
    <location>
        <begin position="389"/>
        <end position="411"/>
    </location>
</feature>
<feature type="region of interest" description="Disordered" evidence="5">
    <location>
        <begin position="1"/>
        <end position="20"/>
    </location>
</feature>
<feature type="transmembrane region" description="Helical" evidence="6">
    <location>
        <begin position="133"/>
        <end position="152"/>
    </location>
</feature>